<keyword evidence="5" id="KW-1185">Reference proteome</keyword>
<reference evidence="4 5" key="1">
    <citation type="submission" date="2020-10" db="EMBL/GenBank/DDBJ databases">
        <title>Phylogeny of dyella-like bacteria.</title>
        <authorList>
            <person name="Fu J."/>
        </authorList>
    </citation>
    <scope>NUCLEOTIDE SEQUENCE [LARGE SCALE GENOMIC DNA]</scope>
    <source>
        <strain evidence="4 5">JP1</strain>
    </source>
</reference>
<comment type="similarity">
    <text evidence="1">Belongs to the glycosyl hydrolase 57 family.</text>
</comment>
<dbReference type="PANTHER" id="PTHR36306">
    <property type="entry name" value="ALPHA-AMYLASE-RELATED-RELATED"/>
    <property type="match status" value="1"/>
</dbReference>
<organism evidence="4 5">
    <name type="scientific">Dyella jejuensis</name>
    <dbReference type="NCBI Taxonomy" id="1432009"/>
    <lineage>
        <taxon>Bacteria</taxon>
        <taxon>Pseudomonadati</taxon>
        <taxon>Pseudomonadota</taxon>
        <taxon>Gammaproteobacteria</taxon>
        <taxon>Lysobacterales</taxon>
        <taxon>Rhodanobacteraceae</taxon>
        <taxon>Dyella</taxon>
    </lineage>
</organism>
<evidence type="ECO:0000259" key="3">
    <source>
        <dbReference type="Pfam" id="PF03065"/>
    </source>
</evidence>
<dbReference type="PANTHER" id="PTHR36306:SF1">
    <property type="entry name" value="ALPHA-AMYLASE-RELATED"/>
    <property type="match status" value="1"/>
</dbReference>
<dbReference type="SUPFAM" id="SSF88713">
    <property type="entry name" value="Glycoside hydrolase/deacetylase"/>
    <property type="match status" value="1"/>
</dbReference>
<dbReference type="InterPro" id="IPR052046">
    <property type="entry name" value="GH57_Enzymes"/>
</dbReference>
<dbReference type="InterPro" id="IPR011330">
    <property type="entry name" value="Glyco_hydro/deAcase_b/a-brl"/>
</dbReference>
<evidence type="ECO:0000256" key="2">
    <source>
        <dbReference type="ARBA" id="ARBA00023277"/>
    </source>
</evidence>
<name>A0ABW8JLX1_9GAMM</name>
<gene>
    <name evidence="4" type="ORF">ISP15_17385</name>
</gene>
<proteinExistence type="inferred from homology"/>
<dbReference type="RefSeq" id="WP_404549142.1">
    <property type="nucleotide sequence ID" value="NZ_JADIKJ010000024.1"/>
</dbReference>
<dbReference type="Pfam" id="PF03065">
    <property type="entry name" value="Glyco_hydro_57"/>
    <property type="match status" value="1"/>
</dbReference>
<dbReference type="Proteomes" id="UP001620461">
    <property type="component" value="Unassembled WGS sequence"/>
</dbReference>
<dbReference type="CDD" id="cd10795">
    <property type="entry name" value="GH57N_MJA1_like"/>
    <property type="match status" value="1"/>
</dbReference>
<dbReference type="EMBL" id="JADIKJ010000024">
    <property type="protein sequence ID" value="MFK2902113.1"/>
    <property type="molecule type" value="Genomic_DNA"/>
</dbReference>
<evidence type="ECO:0000256" key="1">
    <source>
        <dbReference type="ARBA" id="ARBA00006821"/>
    </source>
</evidence>
<dbReference type="Gene3D" id="3.20.110.20">
    <property type="match status" value="1"/>
</dbReference>
<protein>
    <submittedName>
        <fullName evidence="4">Alpha-amylase</fullName>
    </submittedName>
</protein>
<comment type="caution">
    <text evidence="4">The sequence shown here is derived from an EMBL/GenBank/DDBJ whole genome shotgun (WGS) entry which is preliminary data.</text>
</comment>
<dbReference type="InterPro" id="IPR004300">
    <property type="entry name" value="Glyco_hydro_57_N"/>
</dbReference>
<sequence>MLDICFYFQVHQPWRLRSYHYREAGRRHDYFDDEANADILRRVAQKCYLPMNALMLELIEAYKPGFRVSYSITATALEQMAAYAPQVLLSFRRLLATGAVELLSETSHHSLAALYNPAEFTDQVTHHRHVCTQLLGTPGSVFRNTELIASDAVAAQVAALGFRGMCIEGADRLFHQRSVMRPCHFAAAPALAALPRSYPLSDDIAFRFSDRNWTEWPLTADRYTEWLHALSHAYDQEHGFLGLFMDYETFGEHQWASTGIFEFMRALPGCVLRHPRTFRFVTASQALAGRGEASASLSLPEPISWADLERDTSAWDGNRIQQSALQTAFALEPAVRAYRGADGAQLVEDWRRLLTSDHVYYMSTKHWADGDVHKYFSPFDSPYDAYINYMNVLADLAIRAGAPRRIRCSCAPPVRRGDAGGVE</sequence>
<evidence type="ECO:0000313" key="4">
    <source>
        <dbReference type="EMBL" id="MFK2902113.1"/>
    </source>
</evidence>
<accession>A0ABW8JLX1</accession>
<feature type="domain" description="Glycoside hydrolase family 57 N-terminal" evidence="3">
    <location>
        <begin position="6"/>
        <end position="288"/>
    </location>
</feature>
<keyword evidence="2" id="KW-0119">Carbohydrate metabolism</keyword>
<evidence type="ECO:0000313" key="5">
    <source>
        <dbReference type="Proteomes" id="UP001620461"/>
    </source>
</evidence>